<reference evidence="1" key="1">
    <citation type="submission" date="2019-10" db="EMBL/GenBank/DDBJ databases">
        <title>The sequence and de novo assembly of the wild yak genome.</title>
        <authorList>
            <person name="Liu Y."/>
        </authorList>
    </citation>
    <scope>NUCLEOTIDE SEQUENCE [LARGE SCALE GENOMIC DNA]</scope>
    <source>
        <strain evidence="1">WY2019</strain>
    </source>
</reference>
<keyword evidence="2" id="KW-1185">Reference proteome</keyword>
<proteinExistence type="predicted"/>
<gene>
    <name evidence="1" type="ORF">E5288_WYG008985</name>
</gene>
<dbReference type="Proteomes" id="UP000322234">
    <property type="component" value="Unassembled WGS sequence"/>
</dbReference>
<protein>
    <submittedName>
        <fullName evidence="1">Uncharacterized protein</fullName>
    </submittedName>
</protein>
<evidence type="ECO:0000313" key="2">
    <source>
        <dbReference type="Proteomes" id="UP000322234"/>
    </source>
</evidence>
<organism evidence="1 2">
    <name type="scientific">Bos mutus</name>
    <name type="common">wild yak</name>
    <dbReference type="NCBI Taxonomy" id="72004"/>
    <lineage>
        <taxon>Eukaryota</taxon>
        <taxon>Metazoa</taxon>
        <taxon>Chordata</taxon>
        <taxon>Craniata</taxon>
        <taxon>Vertebrata</taxon>
        <taxon>Euteleostomi</taxon>
        <taxon>Mammalia</taxon>
        <taxon>Eutheria</taxon>
        <taxon>Laurasiatheria</taxon>
        <taxon>Artiodactyla</taxon>
        <taxon>Ruminantia</taxon>
        <taxon>Pecora</taxon>
        <taxon>Bovidae</taxon>
        <taxon>Bovinae</taxon>
        <taxon>Bos</taxon>
    </lineage>
</organism>
<comment type="caution">
    <text evidence="1">The sequence shown here is derived from an EMBL/GenBank/DDBJ whole genome shotgun (WGS) entry which is preliminary data.</text>
</comment>
<dbReference type="AlphaFoldDB" id="A0A6B0QZ76"/>
<name>A0A6B0QZ76_9CETA</name>
<evidence type="ECO:0000313" key="1">
    <source>
        <dbReference type="EMBL" id="MXQ80613.1"/>
    </source>
</evidence>
<accession>A0A6B0QZ76</accession>
<dbReference type="EMBL" id="VBQZ03000005">
    <property type="protein sequence ID" value="MXQ80613.1"/>
    <property type="molecule type" value="Genomic_DNA"/>
</dbReference>
<sequence>MQFPATRICVHKCTSVDSTLLSKTANKCDYACAAGSRAKALPTITGTLPYKASLVHSFLGCLFRTDEKPLLPIP</sequence>